<dbReference type="InterPro" id="IPR015915">
    <property type="entry name" value="Kelch-typ_b-propeller"/>
</dbReference>
<organism evidence="1 2">
    <name type="scientific">Haemaphysalis longicornis</name>
    <name type="common">Bush tick</name>
    <dbReference type="NCBI Taxonomy" id="44386"/>
    <lineage>
        <taxon>Eukaryota</taxon>
        <taxon>Metazoa</taxon>
        <taxon>Ecdysozoa</taxon>
        <taxon>Arthropoda</taxon>
        <taxon>Chelicerata</taxon>
        <taxon>Arachnida</taxon>
        <taxon>Acari</taxon>
        <taxon>Parasitiformes</taxon>
        <taxon>Ixodida</taxon>
        <taxon>Ixodoidea</taxon>
        <taxon>Ixodidae</taxon>
        <taxon>Haemaphysalinae</taxon>
        <taxon>Haemaphysalis</taxon>
    </lineage>
</organism>
<dbReference type="AlphaFoldDB" id="A0A9J6H106"/>
<dbReference type="Proteomes" id="UP000821853">
    <property type="component" value="Chromosome 8"/>
</dbReference>
<reference evidence="1 2" key="1">
    <citation type="journal article" date="2020" name="Cell">
        <title>Large-Scale Comparative Analyses of Tick Genomes Elucidate Their Genetic Diversity and Vector Capacities.</title>
        <authorList>
            <consortium name="Tick Genome and Microbiome Consortium (TIGMIC)"/>
            <person name="Jia N."/>
            <person name="Wang J."/>
            <person name="Shi W."/>
            <person name="Du L."/>
            <person name="Sun Y."/>
            <person name="Zhan W."/>
            <person name="Jiang J.F."/>
            <person name="Wang Q."/>
            <person name="Zhang B."/>
            <person name="Ji P."/>
            <person name="Bell-Sakyi L."/>
            <person name="Cui X.M."/>
            <person name="Yuan T.T."/>
            <person name="Jiang B.G."/>
            <person name="Yang W.F."/>
            <person name="Lam T.T."/>
            <person name="Chang Q.C."/>
            <person name="Ding S.J."/>
            <person name="Wang X.J."/>
            <person name="Zhu J.G."/>
            <person name="Ruan X.D."/>
            <person name="Zhao L."/>
            <person name="Wei J.T."/>
            <person name="Ye R.Z."/>
            <person name="Que T.C."/>
            <person name="Du C.H."/>
            <person name="Zhou Y.H."/>
            <person name="Cheng J.X."/>
            <person name="Dai P.F."/>
            <person name="Guo W.B."/>
            <person name="Han X.H."/>
            <person name="Huang E.J."/>
            <person name="Li L.F."/>
            <person name="Wei W."/>
            <person name="Gao Y.C."/>
            <person name="Liu J.Z."/>
            <person name="Shao H.Z."/>
            <person name="Wang X."/>
            <person name="Wang C.C."/>
            <person name="Yang T.C."/>
            <person name="Huo Q.B."/>
            <person name="Li W."/>
            <person name="Chen H.Y."/>
            <person name="Chen S.E."/>
            <person name="Zhou L.G."/>
            <person name="Ni X.B."/>
            <person name="Tian J.H."/>
            <person name="Sheng Y."/>
            <person name="Liu T."/>
            <person name="Pan Y.S."/>
            <person name="Xia L.Y."/>
            <person name="Li J."/>
            <person name="Zhao F."/>
            <person name="Cao W.C."/>
        </authorList>
    </citation>
    <scope>NUCLEOTIDE SEQUENCE [LARGE SCALE GENOMIC DNA]</scope>
    <source>
        <strain evidence="1">HaeL-2018</strain>
    </source>
</reference>
<protein>
    <submittedName>
        <fullName evidence="1">Uncharacterized protein</fullName>
    </submittedName>
</protein>
<proteinExistence type="predicted"/>
<dbReference type="VEuPathDB" id="VectorBase:HLOH_055179"/>
<sequence>MPSFRHETIGGRPLIPKLPSPRIGSSLVALSNGQLLMVGGATYDTSGYRSLDEVLLLKEPGVDRTWTKLCPTPYRLHSALLVAVDKDVYAIGGITDRQDPKGVHTGVLVMQRGCTQHVHKEDDYVWEPWGSLPGPLLGMEAVLFSADDTRRDDTSA</sequence>
<dbReference type="OMA" id="CAGHHHE"/>
<dbReference type="SUPFAM" id="SSF117281">
    <property type="entry name" value="Kelch motif"/>
    <property type="match status" value="1"/>
</dbReference>
<accession>A0A9J6H106</accession>
<comment type="caution">
    <text evidence="1">The sequence shown here is derived from an EMBL/GenBank/DDBJ whole genome shotgun (WGS) entry which is preliminary data.</text>
</comment>
<evidence type="ECO:0000313" key="2">
    <source>
        <dbReference type="Proteomes" id="UP000821853"/>
    </source>
</evidence>
<keyword evidence="2" id="KW-1185">Reference proteome</keyword>
<dbReference type="EMBL" id="JABSTR010000010">
    <property type="protein sequence ID" value="KAH9380680.1"/>
    <property type="molecule type" value="Genomic_DNA"/>
</dbReference>
<evidence type="ECO:0000313" key="1">
    <source>
        <dbReference type="EMBL" id="KAH9380680.1"/>
    </source>
</evidence>
<gene>
    <name evidence="1" type="ORF">HPB48_014602</name>
</gene>
<name>A0A9J6H106_HAELO</name>
<dbReference type="OrthoDB" id="6487362at2759"/>
<dbReference type="Gene3D" id="2.120.10.80">
    <property type="entry name" value="Kelch-type beta propeller"/>
    <property type="match status" value="1"/>
</dbReference>